<evidence type="ECO:0008006" key="4">
    <source>
        <dbReference type="Google" id="ProtNLM"/>
    </source>
</evidence>
<comment type="caution">
    <text evidence="2">The sequence shown here is derived from an EMBL/GenBank/DDBJ whole genome shotgun (WGS) entry which is preliminary data.</text>
</comment>
<dbReference type="Proteomes" id="UP000302139">
    <property type="component" value="Unassembled WGS sequence"/>
</dbReference>
<reference evidence="2 3" key="1">
    <citation type="submission" date="2019-04" db="EMBL/GenBank/DDBJ databases">
        <title>Draft genome sequences of Streptomyces avermitilis NBRC 14893.</title>
        <authorList>
            <person name="Komaki H."/>
            <person name="Tamura T."/>
            <person name="Hosoyama A."/>
        </authorList>
    </citation>
    <scope>NUCLEOTIDE SEQUENCE [LARGE SCALE GENOMIC DNA]</scope>
    <source>
        <strain evidence="2 3">NBRC 14893</strain>
    </source>
</reference>
<protein>
    <recommendedName>
        <fullName evidence="4">Secreted protein</fullName>
    </recommendedName>
</protein>
<dbReference type="AlphaFoldDB" id="A0A4D4M809"/>
<organism evidence="2 3">
    <name type="scientific">Streptomyces avermitilis</name>
    <dbReference type="NCBI Taxonomy" id="33903"/>
    <lineage>
        <taxon>Bacteria</taxon>
        <taxon>Bacillati</taxon>
        <taxon>Actinomycetota</taxon>
        <taxon>Actinomycetes</taxon>
        <taxon>Kitasatosporales</taxon>
        <taxon>Streptomycetaceae</taxon>
        <taxon>Streptomyces</taxon>
    </lineage>
</organism>
<sequence length="89" mass="9289">MRSVKTASASRWKVALVAGSTVGSSAPVLAAPALQLGSMAAPATTEAAAAVTMVIRRRFRLNFLDFTEILLCPGRLPGDGIFARPLCCL</sequence>
<feature type="signal peptide" evidence="1">
    <location>
        <begin position="1"/>
        <end position="30"/>
    </location>
</feature>
<name>A0A4D4M809_STRAX</name>
<feature type="chain" id="PRO_5020995344" description="Secreted protein" evidence="1">
    <location>
        <begin position="31"/>
        <end position="89"/>
    </location>
</feature>
<proteinExistence type="predicted"/>
<accession>A0A4D4M809</accession>
<evidence type="ECO:0000256" key="1">
    <source>
        <dbReference type="SAM" id="SignalP"/>
    </source>
</evidence>
<keyword evidence="1" id="KW-0732">Signal</keyword>
<evidence type="ECO:0000313" key="2">
    <source>
        <dbReference type="EMBL" id="GDY68080.1"/>
    </source>
</evidence>
<evidence type="ECO:0000313" key="3">
    <source>
        <dbReference type="Proteomes" id="UP000302139"/>
    </source>
</evidence>
<gene>
    <name evidence="2" type="ORF">SAV14893_074730</name>
</gene>
<dbReference type="EMBL" id="BJHX01000001">
    <property type="protein sequence ID" value="GDY68080.1"/>
    <property type="molecule type" value="Genomic_DNA"/>
</dbReference>